<evidence type="ECO:0000313" key="2">
    <source>
        <dbReference type="Proteomes" id="UP000539146"/>
    </source>
</evidence>
<evidence type="ECO:0000313" key="1">
    <source>
        <dbReference type="EMBL" id="NUU29951.1"/>
    </source>
</evidence>
<sequence length="74" mass="7945">MAHVHPLTWRQDSATAWSALDGETVLGTIVLERQYELASADNSVRGSHSSLGSAQAQLEAWHQWSTASPGDGGR</sequence>
<name>A0A850DYF7_9MICO</name>
<proteinExistence type="predicted"/>
<organism evidence="1 2">
    <name type="scientific">Curtobacterium citreum</name>
    <dbReference type="NCBI Taxonomy" id="2036"/>
    <lineage>
        <taxon>Bacteria</taxon>
        <taxon>Bacillati</taxon>
        <taxon>Actinomycetota</taxon>
        <taxon>Actinomycetes</taxon>
        <taxon>Micrococcales</taxon>
        <taxon>Microbacteriaceae</taxon>
        <taxon>Curtobacterium</taxon>
    </lineage>
</organism>
<reference evidence="1 2" key="1">
    <citation type="submission" date="2020-05" db="EMBL/GenBank/DDBJ databases">
        <title>Genome Sequencing of Type Strains.</title>
        <authorList>
            <person name="Lemaire J.F."/>
            <person name="Inderbitzin P."/>
            <person name="Gregorio O.A."/>
            <person name="Collins S.B."/>
            <person name="Wespe N."/>
            <person name="Knight-Connoni V."/>
        </authorList>
    </citation>
    <scope>NUCLEOTIDE SEQUENCE [LARGE SCALE GENOMIC DNA]</scope>
    <source>
        <strain evidence="1 2">DSM 20512</strain>
    </source>
</reference>
<dbReference type="RefSeq" id="WP_174778850.1">
    <property type="nucleotide sequence ID" value="NZ_BAAAWP010000001.1"/>
</dbReference>
<gene>
    <name evidence="1" type="ORF">HP467_17810</name>
</gene>
<comment type="caution">
    <text evidence="1">The sequence shown here is derived from an EMBL/GenBank/DDBJ whole genome shotgun (WGS) entry which is preliminary data.</text>
</comment>
<dbReference type="Proteomes" id="UP000539146">
    <property type="component" value="Unassembled WGS sequence"/>
</dbReference>
<accession>A0A850DYF7</accession>
<protein>
    <submittedName>
        <fullName evidence="1">Uncharacterized protein</fullName>
    </submittedName>
</protein>
<dbReference type="EMBL" id="JABMCG010000126">
    <property type="protein sequence ID" value="NUU29951.1"/>
    <property type="molecule type" value="Genomic_DNA"/>
</dbReference>
<dbReference type="AlphaFoldDB" id="A0A850DYF7"/>